<gene>
    <name evidence="2" type="ORF">CR513_56069</name>
</gene>
<dbReference type="Proteomes" id="UP000257109">
    <property type="component" value="Unassembled WGS sequence"/>
</dbReference>
<reference evidence="2" key="1">
    <citation type="submission" date="2018-05" db="EMBL/GenBank/DDBJ databases">
        <title>Draft genome of Mucuna pruriens seed.</title>
        <authorList>
            <person name="Nnadi N.E."/>
            <person name="Vos R."/>
            <person name="Hasami M.H."/>
            <person name="Devisetty U.K."/>
            <person name="Aguiy J.C."/>
        </authorList>
    </citation>
    <scope>NUCLEOTIDE SEQUENCE [LARGE SCALE GENOMIC DNA]</scope>
    <source>
        <strain evidence="2">JCA_2017</strain>
    </source>
</reference>
<proteinExistence type="predicted"/>
<accession>A0A371EGU2</accession>
<sequence>MQRSPHPLLEQELRGHVTTPRQSYDPMLPHQDDPLLFLCTFLWTKASPKGQRLVQRDSSLLLFFYSFLWTRLPSRIKQIVGATFLASDSKESVLEKLVAFAKGTKQDVTQPIT</sequence>
<keyword evidence="3" id="KW-1185">Reference proteome</keyword>
<dbReference type="EMBL" id="QJKJ01013994">
    <property type="protein sequence ID" value="RDX65282.1"/>
    <property type="molecule type" value="Genomic_DNA"/>
</dbReference>
<evidence type="ECO:0000256" key="1">
    <source>
        <dbReference type="SAM" id="MobiDB-lite"/>
    </source>
</evidence>
<dbReference type="AlphaFoldDB" id="A0A371EGU2"/>
<evidence type="ECO:0000313" key="2">
    <source>
        <dbReference type="EMBL" id="RDX65282.1"/>
    </source>
</evidence>
<feature type="region of interest" description="Disordered" evidence="1">
    <location>
        <begin position="1"/>
        <end position="25"/>
    </location>
</feature>
<name>A0A371EGU2_MUCPR</name>
<evidence type="ECO:0000313" key="3">
    <source>
        <dbReference type="Proteomes" id="UP000257109"/>
    </source>
</evidence>
<protein>
    <submittedName>
        <fullName evidence="2">Uncharacterized protein</fullName>
    </submittedName>
</protein>
<comment type="caution">
    <text evidence="2">The sequence shown here is derived from an EMBL/GenBank/DDBJ whole genome shotgun (WGS) entry which is preliminary data.</text>
</comment>
<feature type="non-terminal residue" evidence="2">
    <location>
        <position position="1"/>
    </location>
</feature>
<organism evidence="2 3">
    <name type="scientific">Mucuna pruriens</name>
    <name type="common">Velvet bean</name>
    <name type="synonym">Dolichos pruriens</name>
    <dbReference type="NCBI Taxonomy" id="157652"/>
    <lineage>
        <taxon>Eukaryota</taxon>
        <taxon>Viridiplantae</taxon>
        <taxon>Streptophyta</taxon>
        <taxon>Embryophyta</taxon>
        <taxon>Tracheophyta</taxon>
        <taxon>Spermatophyta</taxon>
        <taxon>Magnoliopsida</taxon>
        <taxon>eudicotyledons</taxon>
        <taxon>Gunneridae</taxon>
        <taxon>Pentapetalae</taxon>
        <taxon>rosids</taxon>
        <taxon>fabids</taxon>
        <taxon>Fabales</taxon>
        <taxon>Fabaceae</taxon>
        <taxon>Papilionoideae</taxon>
        <taxon>50 kb inversion clade</taxon>
        <taxon>NPAAA clade</taxon>
        <taxon>indigoferoid/millettioid clade</taxon>
        <taxon>Phaseoleae</taxon>
        <taxon>Mucuna</taxon>
    </lineage>
</organism>